<dbReference type="AlphaFoldDB" id="A0A0E9RL25"/>
<evidence type="ECO:0000313" key="1">
    <source>
        <dbReference type="EMBL" id="JAH29826.1"/>
    </source>
</evidence>
<reference evidence="1" key="2">
    <citation type="journal article" date="2015" name="Fish Shellfish Immunol.">
        <title>Early steps in the European eel (Anguilla anguilla)-Vibrio vulnificus interaction in the gills: Role of the RtxA13 toxin.</title>
        <authorList>
            <person name="Callol A."/>
            <person name="Pajuelo D."/>
            <person name="Ebbesson L."/>
            <person name="Teles M."/>
            <person name="MacKenzie S."/>
            <person name="Amaro C."/>
        </authorList>
    </citation>
    <scope>NUCLEOTIDE SEQUENCE</scope>
</reference>
<name>A0A0E9RL25_ANGAN</name>
<sequence>MHTSYWNVSLLSSLCAADFL</sequence>
<proteinExistence type="predicted"/>
<protein>
    <submittedName>
        <fullName evidence="1">Uncharacterized protein</fullName>
    </submittedName>
</protein>
<accession>A0A0E9RL25</accession>
<dbReference type="EMBL" id="GBXM01078751">
    <property type="protein sequence ID" value="JAH29826.1"/>
    <property type="molecule type" value="Transcribed_RNA"/>
</dbReference>
<organism evidence="1">
    <name type="scientific">Anguilla anguilla</name>
    <name type="common">European freshwater eel</name>
    <name type="synonym">Muraena anguilla</name>
    <dbReference type="NCBI Taxonomy" id="7936"/>
    <lineage>
        <taxon>Eukaryota</taxon>
        <taxon>Metazoa</taxon>
        <taxon>Chordata</taxon>
        <taxon>Craniata</taxon>
        <taxon>Vertebrata</taxon>
        <taxon>Euteleostomi</taxon>
        <taxon>Actinopterygii</taxon>
        <taxon>Neopterygii</taxon>
        <taxon>Teleostei</taxon>
        <taxon>Anguilliformes</taxon>
        <taxon>Anguillidae</taxon>
        <taxon>Anguilla</taxon>
    </lineage>
</organism>
<reference evidence="1" key="1">
    <citation type="submission" date="2014-11" db="EMBL/GenBank/DDBJ databases">
        <authorList>
            <person name="Amaro Gonzalez C."/>
        </authorList>
    </citation>
    <scope>NUCLEOTIDE SEQUENCE</scope>
</reference>